<name>A0A850H5Z4_9SPHN</name>
<keyword evidence="1" id="KW-0472">Membrane</keyword>
<keyword evidence="1" id="KW-0812">Transmembrane</keyword>
<reference evidence="2 3" key="1">
    <citation type="submission" date="2020-06" db="EMBL/GenBank/DDBJ databases">
        <title>Altererythrobacter sp. HHU K3-1.</title>
        <authorList>
            <person name="Zhang D."/>
            <person name="Xue H."/>
        </authorList>
    </citation>
    <scope>NUCLEOTIDE SEQUENCE [LARGE SCALE GENOMIC DNA]</scope>
    <source>
        <strain evidence="2 3">HHU K3-1</strain>
    </source>
</reference>
<evidence type="ECO:0000256" key="1">
    <source>
        <dbReference type="SAM" id="Phobius"/>
    </source>
</evidence>
<proteinExistence type="predicted"/>
<accession>A0A850H5Z4</accession>
<protein>
    <submittedName>
        <fullName evidence="2">Uncharacterized protein</fullName>
    </submittedName>
</protein>
<gene>
    <name evidence="2" type="ORF">HUV48_09650</name>
</gene>
<dbReference type="AlphaFoldDB" id="A0A850H5Z4"/>
<evidence type="ECO:0000313" key="2">
    <source>
        <dbReference type="EMBL" id="NVD45278.1"/>
    </source>
</evidence>
<keyword evidence="3" id="KW-1185">Reference proteome</keyword>
<keyword evidence="1" id="KW-1133">Transmembrane helix</keyword>
<comment type="caution">
    <text evidence="2">The sequence shown here is derived from an EMBL/GenBank/DDBJ whole genome shotgun (WGS) entry which is preliminary data.</text>
</comment>
<dbReference type="RefSeq" id="WP_176267575.1">
    <property type="nucleotide sequence ID" value="NZ_JABWGV010000003.1"/>
</dbReference>
<evidence type="ECO:0000313" key="3">
    <source>
        <dbReference type="Proteomes" id="UP000561438"/>
    </source>
</evidence>
<dbReference type="EMBL" id="JABWGV010000003">
    <property type="protein sequence ID" value="NVD45278.1"/>
    <property type="molecule type" value="Genomic_DNA"/>
</dbReference>
<feature type="transmembrane region" description="Helical" evidence="1">
    <location>
        <begin position="12"/>
        <end position="32"/>
    </location>
</feature>
<dbReference type="Proteomes" id="UP000561438">
    <property type="component" value="Unassembled WGS sequence"/>
</dbReference>
<organism evidence="2 3">
    <name type="scientific">Qipengyuania atrilutea</name>
    <dbReference type="NCBI Taxonomy" id="2744473"/>
    <lineage>
        <taxon>Bacteria</taxon>
        <taxon>Pseudomonadati</taxon>
        <taxon>Pseudomonadota</taxon>
        <taxon>Alphaproteobacteria</taxon>
        <taxon>Sphingomonadales</taxon>
        <taxon>Erythrobacteraceae</taxon>
        <taxon>Qipengyuania</taxon>
    </lineage>
</organism>
<sequence length="180" mass="19422">MAEIPVEKKSSLSWLWILLLLLLAALILWWVLADDDAAEEVVVDQTVAEQSEDAVVVAPTTSDGALTIASILENPSAYYGAEGFTGEVNVGGPLTDRGFWIENDGARMFAIVIDQPRERRIDINEGATLRLNGGTVRDPSTIAAQQIEGDALDQDTMNVLSDQEAVLVIDEANIEIVEAA</sequence>